<gene>
    <name evidence="1" type="ORF">BV22DRAFT_1099089</name>
</gene>
<name>A0ACB8B3I6_9AGAM</name>
<organism evidence="1 2">
    <name type="scientific">Leucogyrophana mollusca</name>
    <dbReference type="NCBI Taxonomy" id="85980"/>
    <lineage>
        <taxon>Eukaryota</taxon>
        <taxon>Fungi</taxon>
        <taxon>Dikarya</taxon>
        <taxon>Basidiomycota</taxon>
        <taxon>Agaricomycotina</taxon>
        <taxon>Agaricomycetes</taxon>
        <taxon>Agaricomycetidae</taxon>
        <taxon>Boletales</taxon>
        <taxon>Boletales incertae sedis</taxon>
        <taxon>Leucogyrophana</taxon>
    </lineage>
</organism>
<sequence length="101" mass="11387">LVQLRTGHAPLNKHLHRINRSPTPLCPECQLADETVHHLILTCPGHTRARYTLLGELDLNALNLHSLLNTPTSIRPLLRYIARTNRLVNTFGDVSLPDKDN</sequence>
<keyword evidence="2" id="KW-1185">Reference proteome</keyword>
<accession>A0ACB8B3I6</accession>
<proteinExistence type="predicted"/>
<comment type="caution">
    <text evidence="1">The sequence shown here is derived from an EMBL/GenBank/DDBJ whole genome shotgun (WGS) entry which is preliminary data.</text>
</comment>
<protein>
    <submittedName>
        <fullName evidence="1">Uncharacterized protein</fullName>
    </submittedName>
</protein>
<feature type="non-terminal residue" evidence="1">
    <location>
        <position position="1"/>
    </location>
</feature>
<dbReference type="Proteomes" id="UP000790709">
    <property type="component" value="Unassembled WGS sequence"/>
</dbReference>
<reference evidence="1" key="1">
    <citation type="journal article" date="2021" name="New Phytol.">
        <title>Evolutionary innovations through gain and loss of genes in the ectomycorrhizal Boletales.</title>
        <authorList>
            <person name="Wu G."/>
            <person name="Miyauchi S."/>
            <person name="Morin E."/>
            <person name="Kuo A."/>
            <person name="Drula E."/>
            <person name="Varga T."/>
            <person name="Kohler A."/>
            <person name="Feng B."/>
            <person name="Cao Y."/>
            <person name="Lipzen A."/>
            <person name="Daum C."/>
            <person name="Hundley H."/>
            <person name="Pangilinan J."/>
            <person name="Johnson J."/>
            <person name="Barry K."/>
            <person name="LaButti K."/>
            <person name="Ng V."/>
            <person name="Ahrendt S."/>
            <person name="Min B."/>
            <person name="Choi I.G."/>
            <person name="Park H."/>
            <person name="Plett J.M."/>
            <person name="Magnuson J."/>
            <person name="Spatafora J.W."/>
            <person name="Nagy L.G."/>
            <person name="Henrissat B."/>
            <person name="Grigoriev I.V."/>
            <person name="Yang Z.L."/>
            <person name="Xu J."/>
            <person name="Martin F.M."/>
        </authorList>
    </citation>
    <scope>NUCLEOTIDE SEQUENCE</scope>
    <source>
        <strain evidence="1">KUC20120723A-06</strain>
    </source>
</reference>
<evidence type="ECO:0000313" key="1">
    <source>
        <dbReference type="EMBL" id="KAH7919728.1"/>
    </source>
</evidence>
<dbReference type="EMBL" id="MU266635">
    <property type="protein sequence ID" value="KAH7919728.1"/>
    <property type="molecule type" value="Genomic_DNA"/>
</dbReference>
<evidence type="ECO:0000313" key="2">
    <source>
        <dbReference type="Proteomes" id="UP000790709"/>
    </source>
</evidence>